<sequence>MNLGKSVARIEQDTIHTDLENLGFNVDSVLEDSRSEGYKIFVGYKFNPYLAVEGGYFNIGGFHALANTTPVTDFRGKTKLLGWNLDLVGIMPFTEDFSGFARIGVTQNDTSNSYSSNGLVDVTGYNEDGSYTKNKYGLGLQYNISPILSVRLEAERYRLDDLIAHSGNIDMYSLGLMLRFGETEPTYAATPAPEPVRRTEAVAVAQTVVASEPRVLELEDVHFNFDTSELNNETKTILREHVQTLKANPQARVRIAGYTSASGTAEYNQALSERRAQSIKAFLILEGVDANRFKTIGFGQRNPAEYEANPEVLRSDAAKANMRGLFEIIVE</sequence>
<dbReference type="CDD" id="cd07185">
    <property type="entry name" value="OmpA_C-like"/>
    <property type="match status" value="1"/>
</dbReference>
<comment type="subcellular location">
    <subcellularLocation>
        <location evidence="1">Cell outer membrane</location>
        <topology evidence="1">Multi-pass membrane protein</topology>
    </subcellularLocation>
</comment>
<evidence type="ECO:0000256" key="5">
    <source>
        <dbReference type="ARBA" id="ARBA00022692"/>
    </source>
</evidence>
<dbReference type="PANTHER" id="PTHR30329">
    <property type="entry name" value="STATOR ELEMENT OF FLAGELLAR MOTOR COMPLEX"/>
    <property type="match status" value="1"/>
</dbReference>
<dbReference type="Pfam" id="PF01389">
    <property type="entry name" value="OmpA_membrane"/>
    <property type="match status" value="1"/>
</dbReference>
<dbReference type="InterPro" id="IPR050330">
    <property type="entry name" value="Bact_OuterMem_StrucFunc"/>
</dbReference>
<evidence type="ECO:0000256" key="1">
    <source>
        <dbReference type="ARBA" id="ARBA00004571"/>
    </source>
</evidence>
<evidence type="ECO:0000256" key="2">
    <source>
        <dbReference type="ARBA" id="ARBA00005710"/>
    </source>
</evidence>
<dbReference type="Gene3D" id="2.40.160.20">
    <property type="match status" value="1"/>
</dbReference>
<dbReference type="Pfam" id="PF00691">
    <property type="entry name" value="OmpA"/>
    <property type="match status" value="1"/>
</dbReference>
<protein>
    <submittedName>
        <fullName evidence="12">Outer membrane protein OmpA-like peptidoglycan-associated protein</fullName>
    </submittedName>
</protein>
<dbReference type="InterPro" id="IPR006664">
    <property type="entry name" value="OMP_bac"/>
</dbReference>
<keyword evidence="6" id="KW-0406">Ion transport</keyword>
<evidence type="ECO:0000259" key="11">
    <source>
        <dbReference type="PROSITE" id="PS51123"/>
    </source>
</evidence>
<name>A0ABU1VTU2_9GAMM</name>
<organism evidence="12 13">
    <name type="scientific">Rheinheimera soli</name>
    <dbReference type="NCBI Taxonomy" id="443616"/>
    <lineage>
        <taxon>Bacteria</taxon>
        <taxon>Pseudomonadati</taxon>
        <taxon>Pseudomonadota</taxon>
        <taxon>Gammaproteobacteria</taxon>
        <taxon>Chromatiales</taxon>
        <taxon>Chromatiaceae</taxon>
        <taxon>Rheinheimera</taxon>
    </lineage>
</organism>
<evidence type="ECO:0000256" key="4">
    <source>
        <dbReference type="ARBA" id="ARBA00022452"/>
    </source>
</evidence>
<comment type="similarity">
    <text evidence="2">Belongs to the outer membrane OOP (TC 1.B.6) superfamily. OmpA family.</text>
</comment>
<dbReference type="PROSITE" id="PS51123">
    <property type="entry name" value="OMPA_2"/>
    <property type="match status" value="1"/>
</dbReference>
<keyword evidence="3" id="KW-0813">Transport</keyword>
<feature type="domain" description="OmpA-like" evidence="11">
    <location>
        <begin position="210"/>
        <end position="331"/>
    </location>
</feature>
<dbReference type="InterPro" id="IPR006665">
    <property type="entry name" value="OmpA-like"/>
</dbReference>
<dbReference type="PANTHER" id="PTHR30329:SF21">
    <property type="entry name" value="LIPOPROTEIN YIAD-RELATED"/>
    <property type="match status" value="1"/>
</dbReference>
<keyword evidence="7" id="KW-0626">Porin</keyword>
<keyword evidence="13" id="KW-1185">Reference proteome</keyword>
<dbReference type="SUPFAM" id="SSF103088">
    <property type="entry name" value="OmpA-like"/>
    <property type="match status" value="1"/>
</dbReference>
<evidence type="ECO:0000256" key="7">
    <source>
        <dbReference type="ARBA" id="ARBA00023114"/>
    </source>
</evidence>
<evidence type="ECO:0000256" key="10">
    <source>
        <dbReference type="PROSITE-ProRule" id="PRU00473"/>
    </source>
</evidence>
<reference evidence="12 13" key="1">
    <citation type="submission" date="2023-07" db="EMBL/GenBank/DDBJ databases">
        <title>Sorghum-associated microbial communities from plants grown in Nebraska, USA.</title>
        <authorList>
            <person name="Schachtman D."/>
        </authorList>
    </citation>
    <scope>NUCLEOTIDE SEQUENCE [LARGE SCALE GENOMIC DNA]</scope>
    <source>
        <strain evidence="12 13">4138</strain>
    </source>
</reference>
<dbReference type="Proteomes" id="UP001257909">
    <property type="component" value="Unassembled WGS sequence"/>
</dbReference>
<gene>
    <name evidence="12" type="ORF">J2W69_000034</name>
</gene>
<evidence type="ECO:0000256" key="9">
    <source>
        <dbReference type="ARBA" id="ARBA00023237"/>
    </source>
</evidence>
<comment type="caution">
    <text evidence="12">The sequence shown here is derived from an EMBL/GenBank/DDBJ whole genome shotgun (WGS) entry which is preliminary data.</text>
</comment>
<evidence type="ECO:0000256" key="3">
    <source>
        <dbReference type="ARBA" id="ARBA00022448"/>
    </source>
</evidence>
<evidence type="ECO:0000256" key="8">
    <source>
        <dbReference type="ARBA" id="ARBA00023136"/>
    </source>
</evidence>
<keyword evidence="8 10" id="KW-0472">Membrane</keyword>
<dbReference type="SUPFAM" id="SSF56925">
    <property type="entry name" value="OMPA-like"/>
    <property type="match status" value="1"/>
</dbReference>
<dbReference type="Gene3D" id="3.30.1330.60">
    <property type="entry name" value="OmpA-like domain"/>
    <property type="match status" value="1"/>
</dbReference>
<dbReference type="InterPro" id="IPR036737">
    <property type="entry name" value="OmpA-like_sf"/>
</dbReference>
<evidence type="ECO:0000256" key="6">
    <source>
        <dbReference type="ARBA" id="ARBA00023065"/>
    </source>
</evidence>
<dbReference type="EMBL" id="JAVDWR010000001">
    <property type="protein sequence ID" value="MDR7119119.1"/>
    <property type="molecule type" value="Genomic_DNA"/>
</dbReference>
<keyword evidence="4" id="KW-1134">Transmembrane beta strand</keyword>
<proteinExistence type="inferred from homology"/>
<keyword evidence="5" id="KW-0812">Transmembrane</keyword>
<evidence type="ECO:0000313" key="13">
    <source>
        <dbReference type="Proteomes" id="UP001257909"/>
    </source>
</evidence>
<dbReference type="InterPro" id="IPR000498">
    <property type="entry name" value="OmpA-like_TM_dom"/>
</dbReference>
<keyword evidence="9" id="KW-0998">Cell outer membrane</keyword>
<evidence type="ECO:0000313" key="12">
    <source>
        <dbReference type="EMBL" id="MDR7119119.1"/>
    </source>
</evidence>
<dbReference type="InterPro" id="IPR011250">
    <property type="entry name" value="OMP/PagP_B-barrel"/>
</dbReference>
<accession>A0ABU1VTU2</accession>
<dbReference type="PRINTS" id="PR01021">
    <property type="entry name" value="OMPADOMAIN"/>
</dbReference>